<evidence type="ECO:0000256" key="7">
    <source>
        <dbReference type="ARBA" id="ARBA00023277"/>
    </source>
</evidence>
<organism evidence="9 10">
    <name type="scientific">Cymbomonas tetramitiformis</name>
    <dbReference type="NCBI Taxonomy" id="36881"/>
    <lineage>
        <taxon>Eukaryota</taxon>
        <taxon>Viridiplantae</taxon>
        <taxon>Chlorophyta</taxon>
        <taxon>Pyramimonadophyceae</taxon>
        <taxon>Pyramimonadales</taxon>
        <taxon>Pyramimonadaceae</taxon>
        <taxon>Cymbomonas</taxon>
    </lineage>
</organism>
<evidence type="ECO:0000313" key="10">
    <source>
        <dbReference type="Proteomes" id="UP001190700"/>
    </source>
</evidence>
<dbReference type="GO" id="GO:0004335">
    <property type="term" value="F:galactokinase activity"/>
    <property type="evidence" value="ECO:0007669"/>
    <property type="project" value="TreeGrafter"/>
</dbReference>
<keyword evidence="5" id="KW-0067">ATP-binding</keyword>
<evidence type="ECO:0000256" key="5">
    <source>
        <dbReference type="ARBA" id="ARBA00022840"/>
    </source>
</evidence>
<accession>A0AAE0FHS5</accession>
<evidence type="ECO:0000256" key="1">
    <source>
        <dbReference type="ARBA" id="ARBA00022679"/>
    </source>
</evidence>
<dbReference type="FunFam" id="3.30.70.890:FF:000001">
    <property type="entry name" value="Galactokinase"/>
    <property type="match status" value="1"/>
</dbReference>
<evidence type="ECO:0000256" key="3">
    <source>
        <dbReference type="ARBA" id="ARBA00022741"/>
    </source>
</evidence>
<gene>
    <name evidence="9" type="ORF">CYMTET_31112</name>
</gene>
<dbReference type="PANTHER" id="PTHR10457">
    <property type="entry name" value="MEVALONATE KINASE/GALACTOKINASE"/>
    <property type="match status" value="1"/>
</dbReference>
<dbReference type="GO" id="GO:0046872">
    <property type="term" value="F:metal ion binding"/>
    <property type="evidence" value="ECO:0007669"/>
    <property type="project" value="UniProtKB-KW"/>
</dbReference>
<dbReference type="GO" id="GO:0006012">
    <property type="term" value="P:galactose metabolic process"/>
    <property type="evidence" value="ECO:0007669"/>
    <property type="project" value="TreeGrafter"/>
</dbReference>
<keyword evidence="3" id="KW-0547">Nucleotide-binding</keyword>
<dbReference type="Pfam" id="PF08544">
    <property type="entry name" value="GHMP_kinases_C"/>
    <property type="match status" value="1"/>
</dbReference>
<evidence type="ECO:0000256" key="6">
    <source>
        <dbReference type="ARBA" id="ARBA00022842"/>
    </source>
</evidence>
<dbReference type="Gene3D" id="3.30.70.890">
    <property type="entry name" value="GHMP kinase, C-terminal domain"/>
    <property type="match status" value="1"/>
</dbReference>
<keyword evidence="6" id="KW-0460">Magnesium</keyword>
<comment type="caution">
    <text evidence="9">The sequence shown here is derived from an EMBL/GenBank/DDBJ whole genome shotgun (WGS) entry which is preliminary data.</text>
</comment>
<keyword evidence="7" id="KW-0119">Carbohydrate metabolism</keyword>
<dbReference type="AlphaFoldDB" id="A0AAE0FHS5"/>
<dbReference type="PANTHER" id="PTHR10457:SF6">
    <property type="entry name" value="GALACTURONOKINASE"/>
    <property type="match status" value="1"/>
</dbReference>
<keyword evidence="2" id="KW-0479">Metal-binding</keyword>
<keyword evidence="10" id="KW-1185">Reference proteome</keyword>
<evidence type="ECO:0000256" key="4">
    <source>
        <dbReference type="ARBA" id="ARBA00022777"/>
    </source>
</evidence>
<sequence length="202" mass="22253">MVAMGQMKAQPVITQWGIRKSIIATGYNTRVDECRAAAATMLRMLGRPAETPLLGNVTLEEYDSLKERLEVELDPVLLRRSRHFFEESRRVHEGREAWAAGDLSRFGALMSSSGMSSIVNYECGCDPLIQLREILLNSPRGGVLGARFSGAGFRGCCVALVLADEAFNVAEHVKREYSKIQPELSREAPVLILDTGDGARVL</sequence>
<name>A0AAE0FHS5_9CHLO</name>
<dbReference type="InterPro" id="IPR013750">
    <property type="entry name" value="GHMP_kinase_C_dom"/>
</dbReference>
<keyword evidence="4" id="KW-0418">Kinase</keyword>
<dbReference type="EMBL" id="LGRX02018373">
    <property type="protein sequence ID" value="KAK3259913.1"/>
    <property type="molecule type" value="Genomic_DNA"/>
</dbReference>
<dbReference type="SUPFAM" id="SSF55060">
    <property type="entry name" value="GHMP Kinase, C-terminal domain"/>
    <property type="match status" value="1"/>
</dbReference>
<dbReference type="InterPro" id="IPR036554">
    <property type="entry name" value="GHMP_kinase_C_sf"/>
</dbReference>
<reference evidence="9 10" key="1">
    <citation type="journal article" date="2015" name="Genome Biol. Evol.">
        <title>Comparative Genomics of a Bacterivorous Green Alga Reveals Evolutionary Causalities and Consequences of Phago-Mixotrophic Mode of Nutrition.</title>
        <authorList>
            <person name="Burns J.A."/>
            <person name="Paasch A."/>
            <person name="Narechania A."/>
            <person name="Kim E."/>
        </authorList>
    </citation>
    <scope>NUCLEOTIDE SEQUENCE [LARGE SCALE GENOMIC DNA]</scope>
    <source>
        <strain evidence="9 10">PLY_AMNH</strain>
    </source>
</reference>
<dbReference type="Proteomes" id="UP001190700">
    <property type="component" value="Unassembled WGS sequence"/>
</dbReference>
<protein>
    <recommendedName>
        <fullName evidence="8">GHMP kinase C-terminal domain-containing protein</fullName>
    </recommendedName>
</protein>
<keyword evidence="1" id="KW-0808">Transferase</keyword>
<dbReference type="GO" id="GO:0005829">
    <property type="term" value="C:cytosol"/>
    <property type="evidence" value="ECO:0007669"/>
    <property type="project" value="TreeGrafter"/>
</dbReference>
<evidence type="ECO:0000313" key="9">
    <source>
        <dbReference type="EMBL" id="KAK3259913.1"/>
    </source>
</evidence>
<proteinExistence type="predicted"/>
<evidence type="ECO:0000259" key="8">
    <source>
        <dbReference type="Pfam" id="PF08544"/>
    </source>
</evidence>
<feature type="domain" description="GHMP kinase C-terminal" evidence="8">
    <location>
        <begin position="99"/>
        <end position="178"/>
    </location>
</feature>
<evidence type="ECO:0000256" key="2">
    <source>
        <dbReference type="ARBA" id="ARBA00022723"/>
    </source>
</evidence>
<dbReference type="GO" id="GO:0005524">
    <property type="term" value="F:ATP binding"/>
    <property type="evidence" value="ECO:0007669"/>
    <property type="project" value="UniProtKB-KW"/>
</dbReference>